<dbReference type="Proteomes" id="UP000635606">
    <property type="component" value="Unassembled WGS sequence"/>
</dbReference>
<comment type="caution">
    <text evidence="1">The sequence shown here is derived from an EMBL/GenBank/DDBJ whole genome shotgun (WGS) entry which is preliminary data.</text>
</comment>
<accession>A0A8J4EFI7</accession>
<evidence type="ECO:0000313" key="1">
    <source>
        <dbReference type="EMBL" id="GIJ72761.1"/>
    </source>
</evidence>
<dbReference type="AlphaFoldDB" id="A0A8J4EFI7"/>
<organism evidence="1 2">
    <name type="scientific">Virgisporangium ochraceum</name>
    <dbReference type="NCBI Taxonomy" id="65505"/>
    <lineage>
        <taxon>Bacteria</taxon>
        <taxon>Bacillati</taxon>
        <taxon>Actinomycetota</taxon>
        <taxon>Actinomycetes</taxon>
        <taxon>Micromonosporales</taxon>
        <taxon>Micromonosporaceae</taxon>
        <taxon>Virgisporangium</taxon>
    </lineage>
</organism>
<keyword evidence="2" id="KW-1185">Reference proteome</keyword>
<protein>
    <submittedName>
        <fullName evidence="1">Uncharacterized protein</fullName>
    </submittedName>
</protein>
<sequence length="274" mass="30022">MLAGGMLARMTSALEELATVPMADRDKSWMYRLAGLPAALARAGQPPPSPGDHDAVIMATAAVQPRLFDDQGRLIGQAIARAREADDHALADRYLQIAMSVVAARLGGMAMPADLRAMALLDWGPPPHLWQILERTVTDNGDPGSVNDGAAGVADRELLRHSAMVASGAQVSSIGYWLHPDEPAREFTPIIEIGDDPWEWRILATGCTLVEAMIWHFCRRDDEYDDVMFEEYAEPLRSHGVPVVRRGDPLGVVSVDPYDLWEQTYEAALKNSPE</sequence>
<dbReference type="EMBL" id="BOPH01000105">
    <property type="protein sequence ID" value="GIJ72761.1"/>
    <property type="molecule type" value="Genomic_DNA"/>
</dbReference>
<evidence type="ECO:0000313" key="2">
    <source>
        <dbReference type="Proteomes" id="UP000635606"/>
    </source>
</evidence>
<name>A0A8J4EFI7_9ACTN</name>
<gene>
    <name evidence="1" type="ORF">Voc01_076780</name>
</gene>
<proteinExistence type="predicted"/>
<reference evidence="1" key="1">
    <citation type="submission" date="2021-01" db="EMBL/GenBank/DDBJ databases">
        <title>Whole genome shotgun sequence of Virgisporangium ochraceum NBRC 16418.</title>
        <authorList>
            <person name="Komaki H."/>
            <person name="Tamura T."/>
        </authorList>
    </citation>
    <scope>NUCLEOTIDE SEQUENCE</scope>
    <source>
        <strain evidence="1">NBRC 16418</strain>
    </source>
</reference>